<dbReference type="Proteomes" id="UP000001593">
    <property type="component" value="Unassembled WGS sequence"/>
</dbReference>
<sequence length="55" mass="6470">HHTYHIYHREVYQHSSITPTTSITGKCINTHLSHLPHLSQGLIRHTYHIYNRGVI</sequence>
<feature type="non-terminal residue" evidence="1">
    <location>
        <position position="1"/>
    </location>
</feature>
<dbReference type="AlphaFoldDB" id="A7RUY6"/>
<evidence type="ECO:0000313" key="1">
    <source>
        <dbReference type="EMBL" id="EDO44773.1"/>
    </source>
</evidence>
<accession>A7RUY6</accession>
<feature type="non-terminal residue" evidence="1">
    <location>
        <position position="55"/>
    </location>
</feature>
<name>A7RUY6_NEMVE</name>
<proteinExistence type="predicted"/>
<evidence type="ECO:0000313" key="2">
    <source>
        <dbReference type="Proteomes" id="UP000001593"/>
    </source>
</evidence>
<dbReference type="InParanoid" id="A7RUY6"/>
<dbReference type="EMBL" id="DS469541">
    <property type="protein sequence ID" value="EDO44773.1"/>
    <property type="molecule type" value="Genomic_DNA"/>
</dbReference>
<gene>
    <name evidence="1" type="ORF">NEMVEDRAFT_v1g94125</name>
</gene>
<protein>
    <submittedName>
        <fullName evidence="1">Uncharacterized protein</fullName>
    </submittedName>
</protein>
<organism evidence="1 2">
    <name type="scientific">Nematostella vectensis</name>
    <name type="common">Starlet sea anemone</name>
    <dbReference type="NCBI Taxonomy" id="45351"/>
    <lineage>
        <taxon>Eukaryota</taxon>
        <taxon>Metazoa</taxon>
        <taxon>Cnidaria</taxon>
        <taxon>Anthozoa</taxon>
        <taxon>Hexacorallia</taxon>
        <taxon>Actiniaria</taxon>
        <taxon>Edwardsiidae</taxon>
        <taxon>Nematostella</taxon>
    </lineage>
</organism>
<reference evidence="1 2" key="1">
    <citation type="journal article" date="2007" name="Science">
        <title>Sea anemone genome reveals ancestral eumetazoan gene repertoire and genomic organization.</title>
        <authorList>
            <person name="Putnam N.H."/>
            <person name="Srivastava M."/>
            <person name="Hellsten U."/>
            <person name="Dirks B."/>
            <person name="Chapman J."/>
            <person name="Salamov A."/>
            <person name="Terry A."/>
            <person name="Shapiro H."/>
            <person name="Lindquist E."/>
            <person name="Kapitonov V.V."/>
            <person name="Jurka J."/>
            <person name="Genikhovich G."/>
            <person name="Grigoriev I.V."/>
            <person name="Lucas S.M."/>
            <person name="Steele R.E."/>
            <person name="Finnerty J.R."/>
            <person name="Technau U."/>
            <person name="Martindale M.Q."/>
            <person name="Rokhsar D.S."/>
        </authorList>
    </citation>
    <scope>NUCLEOTIDE SEQUENCE [LARGE SCALE GENOMIC DNA]</scope>
    <source>
        <strain evidence="2">CH2 X CH6</strain>
    </source>
</reference>
<keyword evidence="2" id="KW-1185">Reference proteome</keyword>
<dbReference type="HOGENOM" id="CLU_3038405_0_0_1"/>